<proteinExistence type="predicted"/>
<name>A0A4R0X223_9BURK</name>
<organism evidence="2 3">
    <name type="scientific">Paraburkholderia steynii</name>
    <dbReference type="NCBI Taxonomy" id="1245441"/>
    <lineage>
        <taxon>Bacteria</taxon>
        <taxon>Pseudomonadati</taxon>
        <taxon>Pseudomonadota</taxon>
        <taxon>Betaproteobacteria</taxon>
        <taxon>Burkholderiales</taxon>
        <taxon>Burkholderiaceae</taxon>
        <taxon>Paraburkholderia</taxon>
    </lineage>
</organism>
<dbReference type="EMBL" id="MWML01000323">
    <property type="protein sequence ID" value="TCG03874.1"/>
    <property type="molecule type" value="Genomic_DNA"/>
</dbReference>
<gene>
    <name evidence="2" type="ORF">BZM27_45125</name>
</gene>
<evidence type="ECO:0000313" key="2">
    <source>
        <dbReference type="EMBL" id="TCG03874.1"/>
    </source>
</evidence>
<evidence type="ECO:0000256" key="1">
    <source>
        <dbReference type="SAM" id="MobiDB-lite"/>
    </source>
</evidence>
<dbReference type="Proteomes" id="UP000294200">
    <property type="component" value="Unassembled WGS sequence"/>
</dbReference>
<accession>A0A4R0X223</accession>
<evidence type="ECO:0000313" key="3">
    <source>
        <dbReference type="Proteomes" id="UP000294200"/>
    </source>
</evidence>
<sequence>MNSSTHTADHNGHAPPPIARDAPSVNALAAPLVAQLLADAARHVYDVVRATDFRNVLIAGA</sequence>
<dbReference type="AlphaFoldDB" id="A0A4R0X223"/>
<feature type="non-terminal residue" evidence="2">
    <location>
        <position position="61"/>
    </location>
</feature>
<reference evidence="2 3" key="1">
    <citation type="submission" date="2017-02" db="EMBL/GenBank/DDBJ databases">
        <title>Paraburkholderia sophoroidis sp. nov. and Paraburkholderia steynii sp. nov. rhizobial symbionts of the fynbos legume Hypocalyptus sophoroides.</title>
        <authorList>
            <person name="Steenkamp E.T."/>
            <person name="Beukes C.W."/>
            <person name="Van Zyl E."/>
            <person name="Avontuur J."/>
            <person name="Chan W.Y."/>
            <person name="Hassen A."/>
            <person name="Palmer M."/>
            <person name="Mthombeni L."/>
            <person name="Phalane F."/>
            <person name="Sereme K."/>
            <person name="Venter S.N."/>
        </authorList>
    </citation>
    <scope>NUCLEOTIDE SEQUENCE [LARGE SCALE GENOMIC DNA]</scope>
    <source>
        <strain evidence="2 3">HC1.1ba</strain>
    </source>
</reference>
<feature type="region of interest" description="Disordered" evidence="1">
    <location>
        <begin position="1"/>
        <end position="22"/>
    </location>
</feature>
<keyword evidence="3" id="KW-1185">Reference proteome</keyword>
<comment type="caution">
    <text evidence="2">The sequence shown here is derived from an EMBL/GenBank/DDBJ whole genome shotgun (WGS) entry which is preliminary data.</text>
</comment>
<protein>
    <submittedName>
        <fullName evidence="2">Uncharacterized protein</fullName>
    </submittedName>
</protein>